<dbReference type="Proteomes" id="UP001209878">
    <property type="component" value="Unassembled WGS sequence"/>
</dbReference>
<dbReference type="EMBL" id="JAODUO010001655">
    <property type="protein sequence ID" value="KAK2160322.1"/>
    <property type="molecule type" value="Genomic_DNA"/>
</dbReference>
<evidence type="ECO:0000313" key="3">
    <source>
        <dbReference type="Proteomes" id="UP001209878"/>
    </source>
</evidence>
<feature type="region of interest" description="Disordered" evidence="1">
    <location>
        <begin position="194"/>
        <end position="219"/>
    </location>
</feature>
<keyword evidence="3" id="KW-1185">Reference proteome</keyword>
<comment type="caution">
    <text evidence="2">The sequence shown here is derived from an EMBL/GenBank/DDBJ whole genome shotgun (WGS) entry which is preliminary data.</text>
</comment>
<reference evidence="2" key="1">
    <citation type="journal article" date="2023" name="Mol. Biol. Evol.">
        <title>Third-Generation Sequencing Reveals the Adaptive Role of the Epigenome in Three Deep-Sea Polychaetes.</title>
        <authorList>
            <person name="Perez M."/>
            <person name="Aroh O."/>
            <person name="Sun Y."/>
            <person name="Lan Y."/>
            <person name="Juniper S.K."/>
            <person name="Young C.R."/>
            <person name="Angers B."/>
            <person name="Qian P.Y."/>
        </authorList>
    </citation>
    <scope>NUCLEOTIDE SEQUENCE</scope>
    <source>
        <strain evidence="2">R07B-5</strain>
    </source>
</reference>
<proteinExistence type="predicted"/>
<dbReference type="AlphaFoldDB" id="A0AAD9JWD4"/>
<gene>
    <name evidence="2" type="ORF">NP493_1656g00031</name>
</gene>
<evidence type="ECO:0000313" key="2">
    <source>
        <dbReference type="EMBL" id="KAK2160322.1"/>
    </source>
</evidence>
<name>A0AAD9JWD4_RIDPI</name>
<sequence>MSVSLVVFRLEIATEKPDIQDLCYNAPYYDVDNRHKNKVSYADVARGTCVVQSLTDSNLLKHRGKRQHTAITVETFVAELPTDTTTVDDVTVVGKAEMSDHEVQETTCVSLGDKDTSTEDDGFTVARSKKSKRVGPPKEDTPSSESTKTNTGTVRVKDDGIVRAMSSRASSLDYAGAPTLPEDLRDRRFSAERFPEGECVSPHPGSGKGRTKGLSPPSLLPATMRFFSGNPSVETTEGIIHLYKDR</sequence>
<feature type="region of interest" description="Disordered" evidence="1">
    <location>
        <begin position="101"/>
        <end position="152"/>
    </location>
</feature>
<accession>A0AAD9JWD4</accession>
<organism evidence="2 3">
    <name type="scientific">Ridgeia piscesae</name>
    <name type="common">Tubeworm</name>
    <dbReference type="NCBI Taxonomy" id="27915"/>
    <lineage>
        <taxon>Eukaryota</taxon>
        <taxon>Metazoa</taxon>
        <taxon>Spiralia</taxon>
        <taxon>Lophotrochozoa</taxon>
        <taxon>Annelida</taxon>
        <taxon>Polychaeta</taxon>
        <taxon>Sedentaria</taxon>
        <taxon>Canalipalpata</taxon>
        <taxon>Sabellida</taxon>
        <taxon>Siboglinidae</taxon>
        <taxon>Ridgeia</taxon>
    </lineage>
</organism>
<protein>
    <submittedName>
        <fullName evidence="2">Uncharacterized protein</fullName>
    </submittedName>
</protein>
<feature type="compositionally biased region" description="Polar residues" evidence="1">
    <location>
        <begin position="143"/>
        <end position="152"/>
    </location>
</feature>
<evidence type="ECO:0000256" key="1">
    <source>
        <dbReference type="SAM" id="MobiDB-lite"/>
    </source>
</evidence>